<name>A0ABQ9K3F7_9CUCU</name>
<dbReference type="CDD" id="cd00063">
    <property type="entry name" value="FN3"/>
    <property type="match status" value="1"/>
</dbReference>
<dbReference type="PROSITE" id="PS50853">
    <property type="entry name" value="FN3"/>
    <property type="match status" value="1"/>
</dbReference>
<feature type="domain" description="Fibronectin type-III" evidence="1">
    <location>
        <begin position="63"/>
        <end position="154"/>
    </location>
</feature>
<dbReference type="SUPFAM" id="SSF49265">
    <property type="entry name" value="Fibronectin type III"/>
    <property type="match status" value="2"/>
</dbReference>
<dbReference type="Gene3D" id="2.60.40.10">
    <property type="entry name" value="Immunoglobulins"/>
    <property type="match status" value="1"/>
</dbReference>
<gene>
    <name evidence="2" type="ORF">NQ317_012792</name>
</gene>
<evidence type="ECO:0000259" key="1">
    <source>
        <dbReference type="PROSITE" id="PS50853"/>
    </source>
</evidence>
<keyword evidence="3" id="KW-1185">Reference proteome</keyword>
<evidence type="ECO:0000313" key="3">
    <source>
        <dbReference type="Proteomes" id="UP001162164"/>
    </source>
</evidence>
<dbReference type="InterPro" id="IPR036116">
    <property type="entry name" value="FN3_sf"/>
</dbReference>
<proteinExistence type="predicted"/>
<feature type="non-terminal residue" evidence="2">
    <location>
        <position position="318"/>
    </location>
</feature>
<organism evidence="2 3">
    <name type="scientific">Molorchus minor</name>
    <dbReference type="NCBI Taxonomy" id="1323400"/>
    <lineage>
        <taxon>Eukaryota</taxon>
        <taxon>Metazoa</taxon>
        <taxon>Ecdysozoa</taxon>
        <taxon>Arthropoda</taxon>
        <taxon>Hexapoda</taxon>
        <taxon>Insecta</taxon>
        <taxon>Pterygota</taxon>
        <taxon>Neoptera</taxon>
        <taxon>Endopterygota</taxon>
        <taxon>Coleoptera</taxon>
        <taxon>Polyphaga</taxon>
        <taxon>Cucujiformia</taxon>
        <taxon>Chrysomeloidea</taxon>
        <taxon>Cerambycidae</taxon>
        <taxon>Lamiinae</taxon>
        <taxon>Monochamini</taxon>
        <taxon>Molorchus</taxon>
    </lineage>
</organism>
<dbReference type="Proteomes" id="UP001162164">
    <property type="component" value="Unassembled WGS sequence"/>
</dbReference>
<dbReference type="InterPro" id="IPR003961">
    <property type="entry name" value="FN3_dom"/>
</dbReference>
<accession>A0ABQ9K3F7</accession>
<protein>
    <recommendedName>
        <fullName evidence="1">Fibronectin type-III domain-containing protein</fullName>
    </recommendedName>
</protein>
<comment type="caution">
    <text evidence="2">The sequence shown here is derived from an EMBL/GenBank/DDBJ whole genome shotgun (WGS) entry which is preliminary data.</text>
</comment>
<reference evidence="2" key="1">
    <citation type="journal article" date="2023" name="Insect Mol. Biol.">
        <title>Genome sequencing provides insights into the evolution of gene families encoding plant cell wall-degrading enzymes in longhorned beetles.</title>
        <authorList>
            <person name="Shin N.R."/>
            <person name="Okamura Y."/>
            <person name="Kirsch R."/>
            <person name="Pauchet Y."/>
        </authorList>
    </citation>
    <scope>NUCLEOTIDE SEQUENCE</scope>
    <source>
        <strain evidence="2">MMC_N1</strain>
    </source>
</reference>
<sequence>MFISGYLISYFYYFKQKRIISIQIGTSRIIGYAQLDMKCKIFLGTFIFTCVAFLRTDGQSECRPGIPRTVYMHLNFRLQWEPPLPETCEIAYYIVRIIEHSDPPNEWRYEETGIYVNVSHLDECTWFTFLVSAVSTDGVEGSPGEEDLITPPPSEVDMEIDYLSASSVGRDIYLQWGLLEDWTPCAYLYRVVTYNEEEHTIVGRYTNATSMTITDIIPCGQYRFEVSALFNSQLEGPRRQVRYVAPEAETAIPNLLNLNVTSTSMNLTLELDSVKVNRCPIYNIDVDASPWFNASYEITDQEKGRLSRSVGVTFRLTR</sequence>
<dbReference type="InterPro" id="IPR013783">
    <property type="entry name" value="Ig-like_fold"/>
</dbReference>
<dbReference type="EMBL" id="JAPWTJ010000019">
    <property type="protein sequence ID" value="KAJ8985141.1"/>
    <property type="molecule type" value="Genomic_DNA"/>
</dbReference>
<evidence type="ECO:0000313" key="2">
    <source>
        <dbReference type="EMBL" id="KAJ8985141.1"/>
    </source>
</evidence>